<accession>A0A0G0N9Y2</accession>
<dbReference type="PANTHER" id="PTHR45772">
    <property type="entry name" value="CONSERVED COMPONENT OF ABC TRANSPORTER FOR NATURAL AMINO ACIDS-RELATED"/>
    <property type="match status" value="1"/>
</dbReference>
<comment type="caution">
    <text evidence="5">The sequence shown here is derived from an EMBL/GenBank/DDBJ whole genome shotgun (WGS) entry which is preliminary data.</text>
</comment>
<gene>
    <name evidence="5" type="ORF">UT41_C0002G0037</name>
</gene>
<dbReference type="GO" id="GO:0005524">
    <property type="term" value="F:ATP binding"/>
    <property type="evidence" value="ECO:0007669"/>
    <property type="project" value="UniProtKB-KW"/>
</dbReference>
<keyword evidence="3" id="KW-0067">ATP-binding</keyword>
<dbReference type="InterPro" id="IPR032823">
    <property type="entry name" value="BCA_ABC_TP_C"/>
</dbReference>
<dbReference type="SMART" id="SM00382">
    <property type="entry name" value="AAA"/>
    <property type="match status" value="1"/>
</dbReference>
<dbReference type="AlphaFoldDB" id="A0A0G0N9Y2"/>
<dbReference type="Gene3D" id="3.40.50.300">
    <property type="entry name" value="P-loop containing nucleotide triphosphate hydrolases"/>
    <property type="match status" value="1"/>
</dbReference>
<reference evidence="5 6" key="1">
    <citation type="journal article" date="2015" name="Nature">
        <title>rRNA introns, odd ribosomes, and small enigmatic genomes across a large radiation of phyla.</title>
        <authorList>
            <person name="Brown C.T."/>
            <person name="Hug L.A."/>
            <person name="Thomas B.C."/>
            <person name="Sharon I."/>
            <person name="Castelle C.J."/>
            <person name="Singh A."/>
            <person name="Wilkins M.J."/>
            <person name="Williams K.H."/>
            <person name="Banfield J.F."/>
        </authorList>
    </citation>
    <scope>NUCLEOTIDE SEQUENCE [LARGE SCALE GENOMIC DNA]</scope>
</reference>
<keyword evidence="2" id="KW-0547">Nucleotide-binding</keyword>
<organism evidence="5 6">
    <name type="scientific">Candidatus Wolfebacteria bacterium GW2011_GWC2_39_22</name>
    <dbReference type="NCBI Taxonomy" id="1619013"/>
    <lineage>
        <taxon>Bacteria</taxon>
        <taxon>Candidatus Wolfeibacteriota</taxon>
    </lineage>
</organism>
<dbReference type="InterPro" id="IPR027417">
    <property type="entry name" value="P-loop_NTPase"/>
</dbReference>
<dbReference type="PROSITE" id="PS50893">
    <property type="entry name" value="ABC_TRANSPORTER_2"/>
    <property type="match status" value="1"/>
</dbReference>
<dbReference type="STRING" id="1619013.UT41_C0002G0037"/>
<dbReference type="InterPro" id="IPR003593">
    <property type="entry name" value="AAA+_ATPase"/>
</dbReference>
<dbReference type="InterPro" id="IPR003439">
    <property type="entry name" value="ABC_transporter-like_ATP-bd"/>
</dbReference>
<dbReference type="Proteomes" id="UP000034665">
    <property type="component" value="Unassembled WGS sequence"/>
</dbReference>
<proteinExistence type="predicted"/>
<evidence type="ECO:0000256" key="3">
    <source>
        <dbReference type="ARBA" id="ARBA00022840"/>
    </source>
</evidence>
<dbReference type="SUPFAM" id="SSF52540">
    <property type="entry name" value="P-loop containing nucleoside triphosphate hydrolases"/>
    <property type="match status" value="1"/>
</dbReference>
<name>A0A0G0N9Y2_9BACT</name>
<dbReference type="GO" id="GO:0005886">
    <property type="term" value="C:plasma membrane"/>
    <property type="evidence" value="ECO:0007669"/>
    <property type="project" value="TreeGrafter"/>
</dbReference>
<dbReference type="InterPro" id="IPR051120">
    <property type="entry name" value="ABC_AA/LPS_Transport"/>
</dbReference>
<feature type="domain" description="ABC transporter" evidence="4">
    <location>
        <begin position="4"/>
        <end position="244"/>
    </location>
</feature>
<dbReference type="GO" id="GO:0016887">
    <property type="term" value="F:ATP hydrolysis activity"/>
    <property type="evidence" value="ECO:0007669"/>
    <property type="project" value="InterPro"/>
</dbReference>
<evidence type="ECO:0000256" key="1">
    <source>
        <dbReference type="ARBA" id="ARBA00022448"/>
    </source>
</evidence>
<dbReference type="InterPro" id="IPR017871">
    <property type="entry name" value="ABC_transporter-like_CS"/>
</dbReference>
<evidence type="ECO:0000259" key="4">
    <source>
        <dbReference type="PROSITE" id="PS50893"/>
    </source>
</evidence>
<evidence type="ECO:0000256" key="2">
    <source>
        <dbReference type="ARBA" id="ARBA00022741"/>
    </source>
</evidence>
<sequence>MDALRIKNIKKQYQEVVAIDDLSFAIENGVVTGIVGPNGSGKSTAMNIISGMISMDDGALVIGEKETLKRMLPYEAPVYGITRTFQEVRLWEQMSVLDNLLVVLTERDLLDAFFERHGAFHLEQAEVILKRVDMWGKKDALVANLSYGQRKLIEIARALAMGANIYLFDEPFAGLFPEMRKIVTAVIKELKQEGKTVILIEHNMGLIRELCDHLIVMDSGKLLAEGKPEEVLARRDVVEAYLGE</sequence>
<dbReference type="PROSITE" id="PS00211">
    <property type="entry name" value="ABC_TRANSPORTER_1"/>
    <property type="match status" value="1"/>
</dbReference>
<dbReference type="Pfam" id="PF12399">
    <property type="entry name" value="BCA_ABC_TP_C"/>
    <property type="match status" value="1"/>
</dbReference>
<dbReference type="Pfam" id="PF00005">
    <property type="entry name" value="ABC_tran"/>
    <property type="match status" value="1"/>
</dbReference>
<dbReference type="EMBL" id="LBWR01000002">
    <property type="protein sequence ID" value="KKR12263.1"/>
    <property type="molecule type" value="Genomic_DNA"/>
</dbReference>
<evidence type="ECO:0000313" key="6">
    <source>
        <dbReference type="Proteomes" id="UP000034665"/>
    </source>
</evidence>
<protein>
    <submittedName>
        <fullName evidence="5">ABC transporter related protein</fullName>
    </submittedName>
</protein>
<keyword evidence="1" id="KW-0813">Transport</keyword>
<evidence type="ECO:0000313" key="5">
    <source>
        <dbReference type="EMBL" id="KKR12263.1"/>
    </source>
</evidence>